<name>A0AB37ZCP3_9PSED</name>
<evidence type="ECO:0000313" key="4">
    <source>
        <dbReference type="Proteomes" id="UP000242418"/>
    </source>
</evidence>
<accession>A0AB37ZCP3</accession>
<evidence type="ECO:0008006" key="5">
    <source>
        <dbReference type="Google" id="ProtNLM"/>
    </source>
</evidence>
<reference evidence="3 4" key="1">
    <citation type="submission" date="2016-10" db="EMBL/GenBank/DDBJ databases">
        <authorList>
            <person name="Varghese N."/>
            <person name="Submissions S."/>
        </authorList>
    </citation>
    <scope>NUCLEOTIDE SEQUENCE [LARGE SCALE GENOMIC DNA]</scope>
    <source>
        <strain evidence="3 4">DSM 17833</strain>
    </source>
</reference>
<gene>
    <name evidence="3" type="ORF">SAMN05216370_3869</name>
</gene>
<comment type="caution">
    <text evidence="3">The sequence shown here is derived from an EMBL/GenBank/DDBJ whole genome shotgun (WGS) entry which is preliminary data.</text>
</comment>
<dbReference type="Pfam" id="PF08928">
    <property type="entry name" value="PoNi_N"/>
    <property type="match status" value="1"/>
</dbReference>
<keyword evidence="4" id="KW-1185">Reference proteome</keyword>
<feature type="domain" description="PoNi C-terminal" evidence="2">
    <location>
        <begin position="135"/>
        <end position="256"/>
    </location>
</feature>
<dbReference type="InterPro" id="IPR028983">
    <property type="entry name" value="PA2201-like_C"/>
</dbReference>
<dbReference type="InterPro" id="IPR015025">
    <property type="entry name" value="PoNi_C"/>
</dbReference>
<dbReference type="SUPFAM" id="SSF140731">
    <property type="entry name" value="PA2201 C-terminal domain-like"/>
    <property type="match status" value="1"/>
</dbReference>
<dbReference type="Gene3D" id="1.10.3920.10">
    <property type="entry name" value="PA2201 C-terminal domain-like"/>
    <property type="match status" value="1"/>
</dbReference>
<dbReference type="EMBL" id="FMTL01000004">
    <property type="protein sequence ID" value="SCW83253.1"/>
    <property type="molecule type" value="Genomic_DNA"/>
</dbReference>
<organism evidence="3 4">
    <name type="scientific">Pseudomonas peli</name>
    <dbReference type="NCBI Taxonomy" id="592361"/>
    <lineage>
        <taxon>Bacteria</taxon>
        <taxon>Pseudomonadati</taxon>
        <taxon>Pseudomonadota</taxon>
        <taxon>Gammaproteobacteria</taxon>
        <taxon>Pseudomonadales</taxon>
        <taxon>Pseudomonadaceae</taxon>
        <taxon>Pseudomonas</taxon>
    </lineage>
</organism>
<feature type="domain" description="PoNi N-terminal" evidence="1">
    <location>
        <begin position="6"/>
        <end position="127"/>
    </location>
</feature>
<proteinExistence type="predicted"/>
<dbReference type="Proteomes" id="UP000242418">
    <property type="component" value="Unassembled WGS sequence"/>
</dbReference>
<protein>
    <recommendedName>
        <fullName evidence="5">DUF1911 domain-containing protein</fullName>
    </recommendedName>
</protein>
<sequence>MGGLVYWDEWVLYAEDRFNKVEEVRLTPAKNSDYEPQYVFQLAQKNWHQMFRRYSRGDAISELPRYFPALLDAWEEAERLGAEVWTQEQQYTRHAWVVNLDHYIICFWLVGLALALEIPDEQWNRLVALIGNEGEDVLLDRIIATRTPSRKVGTELCYRKPYARLLAAIDAPPAKQAESLKAFVTHWYKELGTGARSCRAKQTVPYSHPYWYKYGDTNFEGGAYFGRWCEEAVAAVKAFGLDDRLCLGHEHYPGDLLRPNGPSTHPVRADIVPTIETPNNSAVTEKKHWLSRLFRR</sequence>
<dbReference type="InterPro" id="IPR015024">
    <property type="entry name" value="PoNi_N"/>
</dbReference>
<evidence type="ECO:0000259" key="2">
    <source>
        <dbReference type="Pfam" id="PF08929"/>
    </source>
</evidence>
<dbReference type="AlphaFoldDB" id="A0AB37ZCP3"/>
<evidence type="ECO:0000259" key="1">
    <source>
        <dbReference type="Pfam" id="PF08928"/>
    </source>
</evidence>
<evidence type="ECO:0000313" key="3">
    <source>
        <dbReference type="EMBL" id="SCW83253.1"/>
    </source>
</evidence>
<dbReference type="Pfam" id="PF08929">
    <property type="entry name" value="PoNi_C"/>
    <property type="match status" value="1"/>
</dbReference>